<dbReference type="Proteomes" id="UP000192223">
    <property type="component" value="Unplaced"/>
</dbReference>
<keyword evidence="6" id="KW-1185">Reference proteome</keyword>
<feature type="transmembrane region" description="Helical" evidence="5">
    <location>
        <begin position="52"/>
        <end position="72"/>
    </location>
</feature>
<dbReference type="PANTHER" id="PTHR28668:SF1">
    <property type="entry name" value="TRANSMEMBRANE PROTEIN 234"/>
    <property type="match status" value="1"/>
</dbReference>
<keyword evidence="2 5" id="KW-0812">Transmembrane</keyword>
<dbReference type="InParanoid" id="A0A1W4X987"/>
<evidence type="ECO:0000256" key="4">
    <source>
        <dbReference type="ARBA" id="ARBA00023136"/>
    </source>
</evidence>
<dbReference type="PANTHER" id="PTHR28668">
    <property type="entry name" value="TRANSMEMBRANE PROTEIN 234"/>
    <property type="match status" value="1"/>
</dbReference>
<comment type="subcellular location">
    <subcellularLocation>
        <location evidence="1">Membrane</location>
        <topology evidence="1">Multi-pass membrane protein</topology>
    </subcellularLocation>
</comment>
<proteinExistence type="predicted"/>
<reference evidence="7" key="1">
    <citation type="submission" date="2025-08" db="UniProtKB">
        <authorList>
            <consortium name="RefSeq"/>
        </authorList>
    </citation>
    <scope>IDENTIFICATION</scope>
    <source>
        <tissue evidence="7">Entire body</tissue>
    </source>
</reference>
<dbReference type="GeneID" id="108739528"/>
<evidence type="ECO:0000256" key="2">
    <source>
        <dbReference type="ARBA" id="ARBA00022692"/>
    </source>
</evidence>
<dbReference type="Pfam" id="PF10639">
    <property type="entry name" value="TMEM234"/>
    <property type="match status" value="1"/>
</dbReference>
<feature type="transmembrane region" description="Helical" evidence="5">
    <location>
        <begin position="109"/>
        <end position="127"/>
    </location>
</feature>
<organism evidence="6 7">
    <name type="scientific">Agrilus planipennis</name>
    <name type="common">Emerald ash borer</name>
    <name type="synonym">Agrilus marcopoli</name>
    <dbReference type="NCBI Taxonomy" id="224129"/>
    <lineage>
        <taxon>Eukaryota</taxon>
        <taxon>Metazoa</taxon>
        <taxon>Ecdysozoa</taxon>
        <taxon>Arthropoda</taxon>
        <taxon>Hexapoda</taxon>
        <taxon>Insecta</taxon>
        <taxon>Pterygota</taxon>
        <taxon>Neoptera</taxon>
        <taxon>Endopterygota</taxon>
        <taxon>Coleoptera</taxon>
        <taxon>Polyphaga</taxon>
        <taxon>Elateriformia</taxon>
        <taxon>Buprestoidea</taxon>
        <taxon>Buprestidae</taxon>
        <taxon>Agrilinae</taxon>
        <taxon>Agrilus</taxon>
    </lineage>
</organism>
<evidence type="ECO:0000313" key="6">
    <source>
        <dbReference type="Proteomes" id="UP000192223"/>
    </source>
</evidence>
<evidence type="ECO:0000256" key="1">
    <source>
        <dbReference type="ARBA" id="ARBA00004141"/>
    </source>
</evidence>
<feature type="transmembrane region" description="Helical" evidence="5">
    <location>
        <begin position="79"/>
        <end position="97"/>
    </location>
</feature>
<protein>
    <submittedName>
        <fullName evidence="7">Transmembrane protein 234 homolog isoform X1</fullName>
    </submittedName>
</protein>
<dbReference type="AlphaFoldDB" id="A0A1W4X987"/>
<sequence>MLLQFGSLILVGILWGATNPLIKRGSKGIVHIKGNNKIKQLLLEWKYLFTNINYIIPLIVNQLGSVFYFFVLQSSDLSLAVPVANSLSFVFTAISGWALGEKLPDRSRYSINVVFCLIQLIYFRCTMGNCFNTPWKHAVLLRKTTSLIKFLT</sequence>
<dbReference type="Gene3D" id="1.10.3730.20">
    <property type="match status" value="1"/>
</dbReference>
<keyword evidence="3 5" id="KW-1133">Transmembrane helix</keyword>
<dbReference type="GO" id="GO:0016020">
    <property type="term" value="C:membrane"/>
    <property type="evidence" value="ECO:0007669"/>
    <property type="project" value="UniProtKB-SubCell"/>
</dbReference>
<accession>A0A1W4X987</accession>
<evidence type="ECO:0000313" key="7">
    <source>
        <dbReference type="RefSeq" id="XP_018328958.1"/>
    </source>
</evidence>
<dbReference type="OrthoDB" id="43458at2759"/>
<evidence type="ECO:0000256" key="3">
    <source>
        <dbReference type="ARBA" id="ARBA00022989"/>
    </source>
</evidence>
<dbReference type="FunCoup" id="A0A1W4X987">
    <property type="interactions" value="19"/>
</dbReference>
<dbReference type="RefSeq" id="XP_018328958.1">
    <property type="nucleotide sequence ID" value="XM_018473456.1"/>
</dbReference>
<keyword evidence="4 5" id="KW-0472">Membrane</keyword>
<evidence type="ECO:0000256" key="5">
    <source>
        <dbReference type="SAM" id="Phobius"/>
    </source>
</evidence>
<dbReference type="InterPro" id="IPR018908">
    <property type="entry name" value="TMEM234"/>
</dbReference>
<name>A0A1W4X987_AGRPL</name>
<gene>
    <name evidence="7" type="primary">LOC108739528</name>
</gene>